<protein>
    <recommendedName>
        <fullName evidence="3">Pilus assembly protein CpaE</fullName>
    </recommendedName>
</protein>
<proteinExistence type="predicted"/>
<keyword evidence="2" id="KW-1185">Reference proteome</keyword>
<dbReference type="EMBL" id="BAABLM010000005">
    <property type="protein sequence ID" value="GAA4678766.1"/>
    <property type="molecule type" value="Genomic_DNA"/>
</dbReference>
<name>A0ABP8W421_9MICO</name>
<accession>A0ABP8W421</accession>
<evidence type="ECO:0000313" key="1">
    <source>
        <dbReference type="EMBL" id="GAA4678766.1"/>
    </source>
</evidence>
<dbReference type="Proteomes" id="UP001501295">
    <property type="component" value="Unassembled WGS sequence"/>
</dbReference>
<evidence type="ECO:0000313" key="2">
    <source>
        <dbReference type="Proteomes" id="UP001501295"/>
    </source>
</evidence>
<reference evidence="2" key="1">
    <citation type="journal article" date="2019" name="Int. J. Syst. Evol. Microbiol.">
        <title>The Global Catalogue of Microorganisms (GCM) 10K type strain sequencing project: providing services to taxonomists for standard genome sequencing and annotation.</title>
        <authorList>
            <consortium name="The Broad Institute Genomics Platform"/>
            <consortium name="The Broad Institute Genome Sequencing Center for Infectious Disease"/>
            <person name="Wu L."/>
            <person name="Ma J."/>
        </authorList>
    </citation>
    <scope>NUCLEOTIDE SEQUENCE [LARGE SCALE GENOMIC DNA]</scope>
    <source>
        <strain evidence="2">JCM 18956</strain>
    </source>
</reference>
<sequence length="150" mass="16728">MIDVALARQLHAAGLRWRPEPGDRFIIESPTFEGEPEVFTISEMTIEAHHYPTGTELGFNGTTEWALDSVSADDSLWLPREDQLRILLARSFKALTRRGEGHFHVVVTIDGDERGFEDRDAENAYGRALLAYIESALRLDGVETEAEAGA</sequence>
<gene>
    <name evidence="1" type="ORF">GCM10025780_24600</name>
</gene>
<organism evidence="1 2">
    <name type="scientific">Frondihabitans cladoniiphilus</name>
    <dbReference type="NCBI Taxonomy" id="715785"/>
    <lineage>
        <taxon>Bacteria</taxon>
        <taxon>Bacillati</taxon>
        <taxon>Actinomycetota</taxon>
        <taxon>Actinomycetes</taxon>
        <taxon>Micrococcales</taxon>
        <taxon>Microbacteriaceae</taxon>
        <taxon>Frondihabitans</taxon>
    </lineage>
</organism>
<evidence type="ECO:0008006" key="3">
    <source>
        <dbReference type="Google" id="ProtNLM"/>
    </source>
</evidence>
<dbReference type="RefSeq" id="WP_345376187.1">
    <property type="nucleotide sequence ID" value="NZ_BAABLM010000005.1"/>
</dbReference>
<comment type="caution">
    <text evidence="1">The sequence shown here is derived from an EMBL/GenBank/DDBJ whole genome shotgun (WGS) entry which is preliminary data.</text>
</comment>